<protein>
    <submittedName>
        <fullName evidence="1">Uncharacterized protein</fullName>
    </submittedName>
</protein>
<proteinExistence type="evidence at transcript level"/>
<evidence type="ECO:0000313" key="1">
    <source>
        <dbReference type="EMBL" id="AFK34537.1"/>
    </source>
</evidence>
<dbReference type="EMBL" id="BT134742">
    <property type="protein sequence ID" value="AFK34537.1"/>
    <property type="molecule type" value="mRNA"/>
</dbReference>
<organism evidence="1">
    <name type="scientific">Medicago truncatula</name>
    <name type="common">Barrel medic</name>
    <name type="synonym">Medicago tribuloides</name>
    <dbReference type="NCBI Taxonomy" id="3880"/>
    <lineage>
        <taxon>Eukaryota</taxon>
        <taxon>Viridiplantae</taxon>
        <taxon>Streptophyta</taxon>
        <taxon>Embryophyta</taxon>
        <taxon>Tracheophyta</taxon>
        <taxon>Spermatophyta</taxon>
        <taxon>Magnoliopsida</taxon>
        <taxon>eudicotyledons</taxon>
        <taxon>Gunneridae</taxon>
        <taxon>Pentapetalae</taxon>
        <taxon>rosids</taxon>
        <taxon>fabids</taxon>
        <taxon>Fabales</taxon>
        <taxon>Fabaceae</taxon>
        <taxon>Papilionoideae</taxon>
        <taxon>50 kb inversion clade</taxon>
        <taxon>NPAAA clade</taxon>
        <taxon>Hologalegina</taxon>
        <taxon>IRL clade</taxon>
        <taxon>Trifolieae</taxon>
        <taxon>Medicago</taxon>
    </lineage>
</organism>
<accession>I3S2P5</accession>
<sequence length="44" mass="4695">MKKSVMALSTSCVGSSFKEMATAAAISEDLNSKKSIPLIMLRMS</sequence>
<reference evidence="1" key="1">
    <citation type="submission" date="2012-05" db="EMBL/GenBank/DDBJ databases">
        <authorList>
            <person name="Krishnakumar V."/>
            <person name="Cheung F."/>
            <person name="Xiao Y."/>
            <person name="Chan A."/>
            <person name="Moskal W.A."/>
            <person name="Town C.D."/>
        </authorList>
    </citation>
    <scope>NUCLEOTIDE SEQUENCE</scope>
</reference>
<dbReference type="AlphaFoldDB" id="I3S2P5"/>
<name>I3S2P5_MEDTR</name>